<proteinExistence type="inferred from homology"/>
<evidence type="ECO:0000313" key="5">
    <source>
        <dbReference type="Proteomes" id="UP000002494"/>
    </source>
</evidence>
<evidence type="ECO:0000259" key="3">
    <source>
        <dbReference type="Pfam" id="PF14650"/>
    </source>
</evidence>
<feature type="compositionally biased region" description="Polar residues" evidence="2">
    <location>
        <begin position="288"/>
        <end position="297"/>
    </location>
</feature>
<feature type="compositionally biased region" description="Polar residues" evidence="2">
    <location>
        <begin position="1014"/>
        <end position="1042"/>
    </location>
</feature>
<evidence type="ECO:0000313" key="6">
    <source>
        <dbReference type="RGD" id="1561563"/>
    </source>
</evidence>
<dbReference type="RGD" id="1561563">
    <property type="gene designation" value="Spata31d1b"/>
</dbReference>
<dbReference type="OrthoDB" id="9633439at2759"/>
<feature type="region of interest" description="Disordered" evidence="2">
    <location>
        <begin position="58"/>
        <end position="108"/>
    </location>
</feature>
<dbReference type="KEGG" id="rno:502113"/>
<dbReference type="OMA" id="FHMRMLW"/>
<reference evidence="4" key="1">
    <citation type="submission" date="2024-01" db="EMBL/GenBank/DDBJ databases">
        <title>GRCr8: a new rat reference genome assembly contstructed from accurate long reads and long range scaffolding.</title>
        <authorList>
            <person name="Doris P.A."/>
            <person name="Kalbfleisch T."/>
            <person name="Li K."/>
            <person name="Howe K."/>
            <person name="Wood J."/>
        </authorList>
    </citation>
    <scope>NUCLEOTIDE SEQUENCE [LARGE SCALE GENOMIC DNA]</scope>
    <source>
        <strain evidence="4">Brown Norway</strain>
    </source>
</reference>
<dbReference type="GeneTree" id="ENSGT00950000183043"/>
<dbReference type="InterPro" id="IPR039509">
    <property type="entry name" value="SPATA31"/>
</dbReference>
<dbReference type="AGR" id="RGD:1561563"/>
<accession>A0A8I5ZXY1</accession>
<evidence type="ECO:0000256" key="1">
    <source>
        <dbReference type="ARBA" id="ARBA00035009"/>
    </source>
</evidence>
<dbReference type="GlyGen" id="A0A8I5ZXY1">
    <property type="glycosylation" value="2 sites"/>
</dbReference>
<dbReference type="Pfam" id="PF14650">
    <property type="entry name" value="FAM75"/>
    <property type="match status" value="1"/>
</dbReference>
<feature type="region of interest" description="Disordered" evidence="2">
    <location>
        <begin position="686"/>
        <end position="727"/>
    </location>
</feature>
<protein>
    <submittedName>
        <fullName evidence="4">Spermatogenesis associated 31 subfamily D, member 1B</fullName>
    </submittedName>
</protein>
<sequence length="1340" mass="146156">MENIFSSLNGLTETWLTFGSASYHIDLSSTLLSGLGLLLLYISSLIVRLLARSLQRKKYAPKPQEEGKERRQDLTDGGTCQGEVEQRRKLQTIQRSPPREPSDASCDELLPHGGPLFPVCDRSGDVGHQLSQAILKDGAASHFYVTSTAPVTEASFILSSLLTGRQPGHPAPAGPQEPLPLAQSILSPNCFAPLEGFHSTALLHDSLTPESALPLNPKPLPDPTPPYPFPSFPLPKKEVQKSEAVFRPETARSLVDGPNEVSVNVPLVKGTGYVRQAMPAASPRQPAADNQLSSGLDNQRPPPTHVSQASLQKETRAYHLEPGQLFSPNSDALKLLKRLDQKGRDFLMAKEEENKDCFTKSPSSSEKLPLGKSLVEPQDLAASHSARSKVTHQQLPHSRTSEDHEELKPAQLFWGPPSLHSEALRPTTSLYDRSSTFVCFNSIAEASIADYSHAILLPTPLSVYGSQTWLQPEPQSHPTCDPLAESQPQPQLQYPVSVLTLAPSQSELRYCGVHFHRPQGDEQALGPSATQCLEYNILKKEQERVWGLPLVIKKSQNAFCPSPPKFLSASRSSKACTPRPILPGDFPLTGELQKKLEHHLRKRLIQRRWGLPHRIDESLSLMCPQPEQTDISESRRSRGLSKTPFSKSHGNKDSKAIGPGGAGGFLSRMPEGHSLQQEILVKEQTYSQDTGQNDRPQGNLQEAPQKTQPESQEGRQPGKLSSPSQVHQKGIENILEEHLIRKMREISGGEIPSAVDRSRHSMTVALPAPETSSRHVAPLAGEEDGLTEHPHSLTLSPSKEKVLEEHITTFGRRMAFGLPQRVEESLESYLTRAAPSRPFHQLHTRAHSVCTVDSDKPSRFLRRNTNGDRKGTVDLVPVQHRPLPAAWLAGHTQPASENKKVCVDKDLSMAPSGREPIKHWTPSMAHKGIRQHSRSDSRPDPEPPMSPDGPTEERLASSNNTQGSQGERKNWKDCSMAEGSTDLHKGEQLPGPDPQSTKNLKGTQGLCSPGSHATECQSLQGMSVPQDSETPHSKSQVSTEVVPNSEGETHIQVPDLPATAFASEEMTSKPRGPSSGDMAVSQVLHVHFPSVGINMEPRQGPWVPAYVSGKSKNKDCPPAARGVPPLVTEAGKLGGGDAGLGTSQTRGKRHCAQARAAEETQGHTSSPALTPKSQPLENQFPNQVKGFWQRLSPGRKHKGQEKILARGCSSLMPVKGASLIKGRCEFCGNTAAQKCVREPGMVLRKQLGFRHWTVIPCPQAPVSPLMGSVEAQQELQLQAQAEPAQRLPHFCCRASCSQVQRAESCSPGQGQTALERCGTTGKAKMVEPSPMHASPPKSYL</sequence>
<dbReference type="GeneID" id="502113"/>
<reference evidence="4" key="2">
    <citation type="submission" date="2025-08" db="UniProtKB">
        <authorList>
            <consortium name="Ensembl"/>
        </authorList>
    </citation>
    <scope>IDENTIFICATION</scope>
    <source>
        <strain evidence="4">Brown Norway</strain>
    </source>
</reference>
<organism evidence="4 5">
    <name type="scientific">Rattus norvegicus</name>
    <name type="common">Rat</name>
    <dbReference type="NCBI Taxonomy" id="10116"/>
    <lineage>
        <taxon>Eukaryota</taxon>
        <taxon>Metazoa</taxon>
        <taxon>Chordata</taxon>
        <taxon>Craniata</taxon>
        <taxon>Vertebrata</taxon>
        <taxon>Euteleostomi</taxon>
        <taxon>Mammalia</taxon>
        <taxon>Eutheria</taxon>
        <taxon>Euarchontoglires</taxon>
        <taxon>Glires</taxon>
        <taxon>Rodentia</taxon>
        <taxon>Myomorpha</taxon>
        <taxon>Muroidea</taxon>
        <taxon>Muridae</taxon>
        <taxon>Murinae</taxon>
        <taxon>Rattus</taxon>
    </lineage>
</organism>
<gene>
    <name evidence="4 6" type="primary">Spata31d1b</name>
</gene>
<evidence type="ECO:0000256" key="2">
    <source>
        <dbReference type="SAM" id="MobiDB-lite"/>
    </source>
</evidence>
<comment type="similarity">
    <text evidence="1">Belongs to the SPATA31 family.</text>
</comment>
<feature type="compositionally biased region" description="Basic and acidic residues" evidence="2">
    <location>
        <begin position="63"/>
        <end position="74"/>
    </location>
</feature>
<feature type="region of interest" description="Disordered" evidence="2">
    <location>
        <begin position="620"/>
        <end position="669"/>
    </location>
</feature>
<dbReference type="Ensembl" id="ENSRNOT00000097603.2">
    <property type="protein sequence ID" value="ENSRNOP00000084786.1"/>
    <property type="gene ID" value="ENSRNOG00000069288.2"/>
</dbReference>
<dbReference type="PANTHER" id="PTHR21859:SF63">
    <property type="entry name" value="SPERMATOGENESIS ASSOCIATED 31 SUBFAMILY D, MEMBER 1B"/>
    <property type="match status" value="1"/>
</dbReference>
<reference evidence="4" key="3">
    <citation type="submission" date="2025-09" db="UniProtKB">
        <authorList>
            <consortium name="Ensembl"/>
        </authorList>
    </citation>
    <scope>IDENTIFICATION</scope>
    <source>
        <strain evidence="4">Brown Norway</strain>
    </source>
</reference>
<name>A0A8I5ZXY1_RAT</name>
<feature type="region of interest" description="Disordered" evidence="2">
    <location>
        <begin position="378"/>
        <end position="407"/>
    </location>
</feature>
<dbReference type="AlphaFoldDB" id="A0A8I5ZXY1"/>
<feature type="domain" description="SPATA31" evidence="3">
    <location>
        <begin position="393"/>
        <end position="759"/>
    </location>
</feature>
<feature type="compositionally biased region" description="Polar residues" evidence="2">
    <location>
        <begin position="686"/>
        <end position="711"/>
    </location>
</feature>
<feature type="region of interest" description="Disordered" evidence="2">
    <location>
        <begin position="1320"/>
        <end position="1340"/>
    </location>
</feature>
<dbReference type="CTD" id="238662"/>
<feature type="compositionally biased region" description="Polar residues" evidence="2">
    <location>
        <begin position="956"/>
        <end position="965"/>
    </location>
</feature>
<evidence type="ECO:0000313" key="4">
    <source>
        <dbReference type="Ensembl" id="ENSRNOP00000084786.1"/>
    </source>
</evidence>
<dbReference type="PANTHER" id="PTHR21859">
    <property type="entry name" value="ACROSOME-SPECIFIC PROTEIN"/>
    <property type="match status" value="1"/>
</dbReference>
<dbReference type="RefSeq" id="NP_001395657.1">
    <property type="nucleotide sequence ID" value="NM_001408728.1"/>
</dbReference>
<keyword evidence="5" id="KW-1185">Reference proteome</keyword>
<feature type="region of interest" description="Disordered" evidence="2">
    <location>
        <begin position="908"/>
        <end position="1052"/>
    </location>
</feature>
<feature type="region of interest" description="Disordered" evidence="2">
    <location>
        <begin position="278"/>
        <end position="309"/>
    </location>
</feature>
<dbReference type="Proteomes" id="UP000002494">
    <property type="component" value="Chromosome 17"/>
</dbReference>
<feature type="compositionally biased region" description="Polar residues" evidence="2">
    <location>
        <begin position="1162"/>
        <end position="1175"/>
    </location>
</feature>
<feature type="compositionally biased region" description="Polar residues" evidence="2">
    <location>
        <begin position="994"/>
        <end position="1006"/>
    </location>
</feature>
<feature type="region of interest" description="Disordered" evidence="2">
    <location>
        <begin position="1153"/>
        <end position="1175"/>
    </location>
</feature>